<comment type="caution">
    <text evidence="2">The sequence shown here is derived from an EMBL/GenBank/DDBJ whole genome shotgun (WGS) entry which is preliminary data.</text>
</comment>
<evidence type="ECO:0000313" key="2">
    <source>
        <dbReference type="EMBL" id="PWA78422.1"/>
    </source>
</evidence>
<dbReference type="SUPFAM" id="SSF56801">
    <property type="entry name" value="Acetyl-CoA synthetase-like"/>
    <property type="match status" value="1"/>
</dbReference>
<keyword evidence="1" id="KW-0472">Membrane</keyword>
<reference evidence="2 3" key="1">
    <citation type="journal article" date="2018" name="Mol. Plant">
        <title>The genome of Artemisia annua provides insight into the evolution of Asteraceae family and artemisinin biosynthesis.</title>
        <authorList>
            <person name="Shen Q."/>
            <person name="Zhang L."/>
            <person name="Liao Z."/>
            <person name="Wang S."/>
            <person name="Yan T."/>
            <person name="Shi P."/>
            <person name="Liu M."/>
            <person name="Fu X."/>
            <person name="Pan Q."/>
            <person name="Wang Y."/>
            <person name="Lv Z."/>
            <person name="Lu X."/>
            <person name="Zhang F."/>
            <person name="Jiang W."/>
            <person name="Ma Y."/>
            <person name="Chen M."/>
            <person name="Hao X."/>
            <person name="Li L."/>
            <person name="Tang Y."/>
            <person name="Lv G."/>
            <person name="Zhou Y."/>
            <person name="Sun X."/>
            <person name="Brodelius P.E."/>
            <person name="Rose J.K.C."/>
            <person name="Tang K."/>
        </authorList>
    </citation>
    <scope>NUCLEOTIDE SEQUENCE [LARGE SCALE GENOMIC DNA]</scope>
    <source>
        <strain evidence="3">cv. Huhao1</strain>
        <tissue evidence="2">Leaf</tissue>
    </source>
</reference>
<dbReference type="EMBL" id="PKPP01001989">
    <property type="protein sequence ID" value="PWA78422.1"/>
    <property type="molecule type" value="Genomic_DNA"/>
</dbReference>
<feature type="transmembrane region" description="Helical" evidence="1">
    <location>
        <begin position="6"/>
        <end position="24"/>
    </location>
</feature>
<keyword evidence="3" id="KW-1185">Reference proteome</keyword>
<accession>A0A2U1NY34</accession>
<dbReference type="STRING" id="35608.A0A2U1NY34"/>
<protein>
    <submittedName>
        <fullName evidence="2">Uncharacterized protein</fullName>
    </submittedName>
</protein>
<dbReference type="InterPro" id="IPR042099">
    <property type="entry name" value="ANL_N_sf"/>
</dbReference>
<name>A0A2U1NY34_ARTAN</name>
<keyword evidence="1" id="KW-1133">Transmembrane helix</keyword>
<evidence type="ECO:0000313" key="3">
    <source>
        <dbReference type="Proteomes" id="UP000245207"/>
    </source>
</evidence>
<evidence type="ECO:0000256" key="1">
    <source>
        <dbReference type="SAM" id="Phobius"/>
    </source>
</evidence>
<dbReference type="Gene3D" id="3.40.50.12780">
    <property type="entry name" value="N-terminal domain of ligase-like"/>
    <property type="match status" value="1"/>
</dbReference>
<gene>
    <name evidence="2" type="ORF">CTI12_AA209130</name>
</gene>
<dbReference type="AlphaFoldDB" id="A0A2U1NY34"/>
<dbReference type="OrthoDB" id="1700726at2759"/>
<sequence>MSYSATASAFGIGFFKLLMMILEGRCQHSRLKLRREVIDDEDWLHTRDIGTWLPGGQLKIIDRNDHLIHNAINLVLDAFILYDLRRTSFIEREERKDKKVGRRT</sequence>
<keyword evidence="1" id="KW-0812">Transmembrane</keyword>
<organism evidence="2 3">
    <name type="scientific">Artemisia annua</name>
    <name type="common">Sweet wormwood</name>
    <dbReference type="NCBI Taxonomy" id="35608"/>
    <lineage>
        <taxon>Eukaryota</taxon>
        <taxon>Viridiplantae</taxon>
        <taxon>Streptophyta</taxon>
        <taxon>Embryophyta</taxon>
        <taxon>Tracheophyta</taxon>
        <taxon>Spermatophyta</taxon>
        <taxon>Magnoliopsida</taxon>
        <taxon>eudicotyledons</taxon>
        <taxon>Gunneridae</taxon>
        <taxon>Pentapetalae</taxon>
        <taxon>asterids</taxon>
        <taxon>campanulids</taxon>
        <taxon>Asterales</taxon>
        <taxon>Asteraceae</taxon>
        <taxon>Asteroideae</taxon>
        <taxon>Anthemideae</taxon>
        <taxon>Artemisiinae</taxon>
        <taxon>Artemisia</taxon>
    </lineage>
</organism>
<dbReference type="Proteomes" id="UP000245207">
    <property type="component" value="Unassembled WGS sequence"/>
</dbReference>
<proteinExistence type="predicted"/>